<evidence type="ECO:0000256" key="4">
    <source>
        <dbReference type="ARBA" id="ARBA00022692"/>
    </source>
</evidence>
<feature type="transmembrane region" description="Helical" evidence="9">
    <location>
        <begin position="104"/>
        <end position="123"/>
    </location>
</feature>
<keyword evidence="5 9" id="KW-0064">Aspartyl protease</keyword>
<feature type="active site" evidence="9">
    <location>
        <position position="151"/>
    </location>
</feature>
<feature type="transmembrane region" description="Helical" evidence="9">
    <location>
        <begin position="143"/>
        <end position="167"/>
    </location>
</feature>
<comment type="function">
    <text evidence="9 10">This protein specifically catalyzes the removal of signal peptides from prolipoproteins.</text>
</comment>
<proteinExistence type="inferred from homology"/>
<dbReference type="Proteomes" id="UP001144805">
    <property type="component" value="Unassembled WGS sequence"/>
</dbReference>
<dbReference type="GO" id="GO:0005886">
    <property type="term" value="C:plasma membrane"/>
    <property type="evidence" value="ECO:0007669"/>
    <property type="project" value="UniProtKB-SubCell"/>
</dbReference>
<dbReference type="NCBIfam" id="TIGR00077">
    <property type="entry name" value="lspA"/>
    <property type="match status" value="1"/>
</dbReference>
<feature type="transmembrane region" description="Helical" evidence="9">
    <location>
        <begin position="79"/>
        <end position="97"/>
    </location>
</feature>
<dbReference type="GO" id="GO:0004190">
    <property type="term" value="F:aspartic-type endopeptidase activity"/>
    <property type="evidence" value="ECO:0007669"/>
    <property type="project" value="UniProtKB-UniRule"/>
</dbReference>
<name>A0A9X3DXT8_9HYPH</name>
<dbReference type="PRINTS" id="PR00781">
    <property type="entry name" value="LIPOSIGPTASE"/>
</dbReference>
<feature type="active site" evidence="9">
    <location>
        <position position="133"/>
    </location>
</feature>
<evidence type="ECO:0000256" key="11">
    <source>
        <dbReference type="RuleBase" id="RU004181"/>
    </source>
</evidence>
<dbReference type="AlphaFoldDB" id="A0A9X3DXT8"/>
<dbReference type="HAMAP" id="MF_00161">
    <property type="entry name" value="LspA"/>
    <property type="match status" value="1"/>
</dbReference>
<keyword evidence="6 9" id="KW-0378">Hydrolase</keyword>
<comment type="pathway">
    <text evidence="9">Protein modification; lipoprotein biosynthesis (signal peptide cleavage).</text>
</comment>
<sequence length="173" mass="18391">MTPETDTEAAPAATRIPGPLSALGLAIVGLTVVVDQLSKWIADANLVYQQGIELIPSLLALYRVNNTGIAFSLGNSADSLILIALTAVVTAVVIYVWRGSTEGGRIAATGFALIVGGALGNLIDRVWHGHVIDFLFLHWNERGFFVFNLADVALTIGPILLAWVYLLQPGKKG</sequence>
<evidence type="ECO:0000313" key="13">
    <source>
        <dbReference type="Proteomes" id="UP001144805"/>
    </source>
</evidence>
<comment type="catalytic activity">
    <reaction evidence="9 10">
        <text>Release of signal peptides from bacterial membrane prolipoproteins. Hydrolyzes -Xaa-Yaa-Zaa-|-(S,diacylglyceryl)Cys-, in which Xaa is hydrophobic (preferably Leu), and Yaa (Ala or Ser) and Zaa (Gly or Ala) have small, neutral side chains.</text>
        <dbReference type="EC" id="3.4.23.36"/>
    </reaction>
</comment>
<dbReference type="EMBL" id="JAPKNK010000001">
    <property type="protein sequence ID" value="MCX5567926.1"/>
    <property type="molecule type" value="Genomic_DNA"/>
</dbReference>
<keyword evidence="7 9" id="KW-1133">Transmembrane helix</keyword>
<feature type="transmembrane region" description="Helical" evidence="9">
    <location>
        <begin position="20"/>
        <end position="42"/>
    </location>
</feature>
<evidence type="ECO:0000256" key="8">
    <source>
        <dbReference type="ARBA" id="ARBA00023136"/>
    </source>
</evidence>
<keyword evidence="3 9" id="KW-0645">Protease</keyword>
<accession>A0A9X3DXT8</accession>
<keyword evidence="8 9" id="KW-0472">Membrane</keyword>
<evidence type="ECO:0000256" key="6">
    <source>
        <dbReference type="ARBA" id="ARBA00022801"/>
    </source>
</evidence>
<dbReference type="GO" id="GO:0006508">
    <property type="term" value="P:proteolysis"/>
    <property type="evidence" value="ECO:0007669"/>
    <property type="project" value="UniProtKB-KW"/>
</dbReference>
<dbReference type="PANTHER" id="PTHR33695:SF1">
    <property type="entry name" value="LIPOPROTEIN SIGNAL PEPTIDASE"/>
    <property type="match status" value="1"/>
</dbReference>
<evidence type="ECO:0000256" key="9">
    <source>
        <dbReference type="HAMAP-Rule" id="MF_00161"/>
    </source>
</evidence>
<dbReference type="Pfam" id="PF01252">
    <property type="entry name" value="Peptidase_A8"/>
    <property type="match status" value="1"/>
</dbReference>
<keyword evidence="4 9" id="KW-0812">Transmembrane</keyword>
<organism evidence="12 13">
    <name type="scientific">Kaistia nematophila</name>
    <dbReference type="NCBI Taxonomy" id="2994654"/>
    <lineage>
        <taxon>Bacteria</taxon>
        <taxon>Pseudomonadati</taxon>
        <taxon>Pseudomonadota</taxon>
        <taxon>Alphaproteobacteria</taxon>
        <taxon>Hyphomicrobiales</taxon>
        <taxon>Kaistiaceae</taxon>
        <taxon>Kaistia</taxon>
    </lineage>
</organism>
<gene>
    <name evidence="9 12" type="primary">lspA</name>
    <name evidence="12" type="ORF">OSH07_01830</name>
</gene>
<evidence type="ECO:0000256" key="7">
    <source>
        <dbReference type="ARBA" id="ARBA00022989"/>
    </source>
</evidence>
<evidence type="ECO:0000313" key="12">
    <source>
        <dbReference type="EMBL" id="MCX5567926.1"/>
    </source>
</evidence>
<evidence type="ECO:0000256" key="2">
    <source>
        <dbReference type="ARBA" id="ARBA00022475"/>
    </source>
</evidence>
<reference evidence="12" key="1">
    <citation type="submission" date="2022-11" db="EMBL/GenBank/DDBJ databases">
        <title>Biodiversity and phylogenetic relationships of bacteria.</title>
        <authorList>
            <person name="Machado R.A.R."/>
            <person name="Bhat A."/>
            <person name="Loulou A."/>
            <person name="Kallel S."/>
        </authorList>
    </citation>
    <scope>NUCLEOTIDE SEQUENCE</scope>
    <source>
        <strain evidence="12">K-TC2</strain>
    </source>
</reference>
<dbReference type="PANTHER" id="PTHR33695">
    <property type="entry name" value="LIPOPROTEIN SIGNAL PEPTIDASE"/>
    <property type="match status" value="1"/>
</dbReference>
<dbReference type="PROSITE" id="PS00855">
    <property type="entry name" value="SPASE_II"/>
    <property type="match status" value="1"/>
</dbReference>
<evidence type="ECO:0000256" key="1">
    <source>
        <dbReference type="ARBA" id="ARBA00006139"/>
    </source>
</evidence>
<comment type="caution">
    <text evidence="12">The sequence shown here is derived from an EMBL/GenBank/DDBJ whole genome shotgun (WGS) entry which is preliminary data.</text>
</comment>
<comment type="similarity">
    <text evidence="1 9 11">Belongs to the peptidase A8 family.</text>
</comment>
<dbReference type="InterPro" id="IPR001872">
    <property type="entry name" value="Peptidase_A8"/>
</dbReference>
<keyword evidence="13" id="KW-1185">Reference proteome</keyword>
<dbReference type="RefSeq" id="WP_266336891.1">
    <property type="nucleotide sequence ID" value="NZ_JAPKNK010000001.1"/>
</dbReference>
<comment type="subcellular location">
    <subcellularLocation>
        <location evidence="9">Cell membrane</location>
        <topology evidence="9">Multi-pass membrane protein</topology>
    </subcellularLocation>
</comment>
<protein>
    <recommendedName>
        <fullName evidence="9">Lipoprotein signal peptidase</fullName>
        <ecNumber evidence="9">3.4.23.36</ecNumber>
    </recommendedName>
    <alternativeName>
        <fullName evidence="9">Prolipoprotein signal peptidase</fullName>
    </alternativeName>
    <alternativeName>
        <fullName evidence="9">Signal peptidase II</fullName>
        <shortName evidence="9">SPase II</shortName>
    </alternativeName>
</protein>
<evidence type="ECO:0000256" key="5">
    <source>
        <dbReference type="ARBA" id="ARBA00022750"/>
    </source>
</evidence>
<evidence type="ECO:0000256" key="10">
    <source>
        <dbReference type="RuleBase" id="RU000594"/>
    </source>
</evidence>
<keyword evidence="2 9" id="KW-1003">Cell membrane</keyword>
<evidence type="ECO:0000256" key="3">
    <source>
        <dbReference type="ARBA" id="ARBA00022670"/>
    </source>
</evidence>
<dbReference type="EC" id="3.4.23.36" evidence="9"/>